<feature type="region of interest" description="Disordered" evidence="1">
    <location>
        <begin position="1"/>
        <end position="123"/>
    </location>
</feature>
<dbReference type="InParanoid" id="A2E6R9"/>
<feature type="compositionally biased region" description="Basic and acidic residues" evidence="1">
    <location>
        <begin position="368"/>
        <end position="378"/>
    </location>
</feature>
<feature type="region of interest" description="Disordered" evidence="1">
    <location>
        <begin position="878"/>
        <end position="898"/>
    </location>
</feature>
<feature type="compositionally biased region" description="Polar residues" evidence="1">
    <location>
        <begin position="740"/>
        <end position="753"/>
    </location>
</feature>
<feature type="compositionally biased region" description="Basic and acidic residues" evidence="1">
    <location>
        <begin position="74"/>
        <end position="104"/>
    </location>
</feature>
<feature type="region of interest" description="Disordered" evidence="1">
    <location>
        <begin position="352"/>
        <end position="404"/>
    </location>
</feature>
<feature type="compositionally biased region" description="Basic and acidic residues" evidence="1">
    <location>
        <begin position="473"/>
        <end position="483"/>
    </location>
</feature>
<feature type="compositionally biased region" description="Basic and acidic residues" evidence="1">
    <location>
        <begin position="208"/>
        <end position="225"/>
    </location>
</feature>
<dbReference type="VEuPathDB" id="TrichDB:TVAGG3_0779280"/>
<feature type="region of interest" description="Disordered" evidence="1">
    <location>
        <begin position="247"/>
        <end position="333"/>
    </location>
</feature>
<feature type="compositionally biased region" description="Basic and acidic residues" evidence="1">
    <location>
        <begin position="31"/>
        <end position="43"/>
    </location>
</feature>
<evidence type="ECO:0000313" key="3">
    <source>
        <dbReference type="Proteomes" id="UP000001542"/>
    </source>
</evidence>
<name>A2E6R9_TRIV3</name>
<reference evidence="2" key="2">
    <citation type="journal article" date="2007" name="Science">
        <title>Draft genome sequence of the sexually transmitted pathogen Trichomonas vaginalis.</title>
        <authorList>
            <person name="Carlton J.M."/>
            <person name="Hirt R.P."/>
            <person name="Silva J.C."/>
            <person name="Delcher A.L."/>
            <person name="Schatz M."/>
            <person name="Zhao Q."/>
            <person name="Wortman J.R."/>
            <person name="Bidwell S.L."/>
            <person name="Alsmark U.C.M."/>
            <person name="Besteiro S."/>
            <person name="Sicheritz-Ponten T."/>
            <person name="Noel C.J."/>
            <person name="Dacks J.B."/>
            <person name="Foster P.G."/>
            <person name="Simillion C."/>
            <person name="Van de Peer Y."/>
            <person name="Miranda-Saavedra D."/>
            <person name="Barton G.J."/>
            <person name="Westrop G.D."/>
            <person name="Mueller S."/>
            <person name="Dessi D."/>
            <person name="Fiori P.L."/>
            <person name="Ren Q."/>
            <person name="Paulsen I."/>
            <person name="Zhang H."/>
            <person name="Bastida-Corcuera F.D."/>
            <person name="Simoes-Barbosa A."/>
            <person name="Brown M.T."/>
            <person name="Hayes R.D."/>
            <person name="Mukherjee M."/>
            <person name="Okumura C.Y."/>
            <person name="Schneider R."/>
            <person name="Smith A.J."/>
            <person name="Vanacova S."/>
            <person name="Villalvazo M."/>
            <person name="Haas B.J."/>
            <person name="Pertea M."/>
            <person name="Feldblyum T.V."/>
            <person name="Utterback T.R."/>
            <person name="Shu C.L."/>
            <person name="Osoegawa K."/>
            <person name="de Jong P.J."/>
            <person name="Hrdy I."/>
            <person name="Horvathova L."/>
            <person name="Zubacova Z."/>
            <person name="Dolezal P."/>
            <person name="Malik S.B."/>
            <person name="Logsdon J.M. Jr."/>
            <person name="Henze K."/>
            <person name="Gupta A."/>
            <person name="Wang C.C."/>
            <person name="Dunne R.L."/>
            <person name="Upcroft J.A."/>
            <person name="Upcroft P."/>
            <person name="White O."/>
            <person name="Salzberg S.L."/>
            <person name="Tang P."/>
            <person name="Chiu C.-H."/>
            <person name="Lee Y.-S."/>
            <person name="Embley T.M."/>
            <person name="Coombs G.H."/>
            <person name="Mottram J.C."/>
            <person name="Tachezy J."/>
            <person name="Fraser-Liggett C.M."/>
            <person name="Johnson P.J."/>
        </authorList>
    </citation>
    <scope>NUCLEOTIDE SEQUENCE [LARGE SCALE GENOMIC DNA]</scope>
    <source>
        <strain evidence="2">G3</strain>
    </source>
</reference>
<dbReference type="VEuPathDB" id="TrichDB:TVAG_158900"/>
<dbReference type="SMR" id="A2E6R9"/>
<accession>A2E6R9</accession>
<feature type="compositionally biased region" description="Basic and acidic residues" evidence="1">
    <location>
        <begin position="888"/>
        <end position="898"/>
    </location>
</feature>
<dbReference type="Proteomes" id="UP000001542">
    <property type="component" value="Unassembled WGS sequence"/>
</dbReference>
<dbReference type="EMBL" id="DS113315">
    <property type="protein sequence ID" value="EAY11663.1"/>
    <property type="molecule type" value="Genomic_DNA"/>
</dbReference>
<gene>
    <name evidence="2" type="ORF">TVAG_158900</name>
</gene>
<proteinExistence type="predicted"/>
<feature type="compositionally biased region" description="Basic and acidic residues" evidence="1">
    <location>
        <begin position="627"/>
        <end position="644"/>
    </location>
</feature>
<evidence type="ECO:0000256" key="1">
    <source>
        <dbReference type="SAM" id="MobiDB-lite"/>
    </source>
</evidence>
<feature type="compositionally biased region" description="Basic and acidic residues" evidence="1">
    <location>
        <begin position="313"/>
        <end position="330"/>
    </location>
</feature>
<evidence type="ECO:0000313" key="2">
    <source>
        <dbReference type="EMBL" id="EAY11663.1"/>
    </source>
</evidence>
<feature type="compositionally biased region" description="Basic and acidic residues" evidence="1">
    <location>
        <begin position="160"/>
        <end position="170"/>
    </location>
</feature>
<feature type="region of interest" description="Disordered" evidence="1">
    <location>
        <begin position="147"/>
        <end position="228"/>
    </location>
</feature>
<feature type="region of interest" description="Disordered" evidence="1">
    <location>
        <begin position="660"/>
        <end position="753"/>
    </location>
</feature>
<feature type="compositionally biased region" description="Basic and acidic residues" evidence="1">
    <location>
        <begin position="57"/>
        <end position="66"/>
    </location>
</feature>
<sequence length="974" mass="112761">MDENEPAPFQAKPSGNNAAKVWSEISNEVSKNGEYEDNGEKTPKKFRSTHDSQQYQAREKKEKEIILEDQFNDDINKEKPEVVDNDPVSHVEKKRLPEPKRAIIDEEETNTFQASEHEKNAQKAWNNITREVRIEGEYDDVGDVVPKELRHSHPSPKPQAYEKKQRKIPEIEDDFNDDINKEKPEVVDEDPVSHVQKKKLPTPQPVIIEEHEKNNFKPTEHEKKAQSAWTNITREVRIDGEYDDVGDVVPKELRHSHPSPRPPTHEKKQRPIPEIEDEFNDDINKVKEENPEEEESVSYVQKKSLAAPQPVIIHEEEKNTFKPTENEKKAQSAWTNITREVRIDGEYDDVGDVVSKSLRHSHPSPRPPTHEKKQRPIPEIEDEFNDDINKIKEENPEEEESVSYVQKKKLAAPQPVIIHEEEKNQFKPTEHEKKAQSAWTNISREIKMDGEYDDVGDVVPKSLRHSHQSPRPPTHEKKQRPIPEIEDEFNDDLNKEKPEAVDEDPVSHVPKKHLQEPKPVIIEEDENNTFKATQNEKKAQSAWTNITREVRIDGEYDDVGDVVPKELRHSHPSPRPPTHEKKQRPIPEIEDEFNDDINKVKEENPEEEESVSYVQKKSLAAPQPVIIHEEEKNTFKPTENEKKAQSAWTNITREVRIDGEYDDVGDVVPKSLRHSHPSPRPPTHEKKQRPIPEIEDKFNDDINKEKPEVVDNDPVSHVPKKRLQEPKPVVIEEDEKSPFQKKNNANQEKARNAWNNISREIRIEGEYNDEYDYENNTPKSMKSTHKHPVYIPKGFKKNDAEEEDNIEQIKAPGPRPKSTPINNADVMNDELTEEEMNNIAATVTCRGLDPDMITENSISDFAAPQKVCKECHMVRLDPNDEPPMLTDAQREAKRKEQKERLLKEIKEGKVDAKRLEQERLEQEEDRRKRVQAIKAKMAKRGGNVKATPQQKEAAMKVSKALQEACSLLMSRQQV</sequence>
<organism evidence="2 3">
    <name type="scientific">Trichomonas vaginalis (strain ATCC PRA-98 / G3)</name>
    <dbReference type="NCBI Taxonomy" id="412133"/>
    <lineage>
        <taxon>Eukaryota</taxon>
        <taxon>Metamonada</taxon>
        <taxon>Parabasalia</taxon>
        <taxon>Trichomonadida</taxon>
        <taxon>Trichomonadidae</taxon>
        <taxon>Trichomonas</taxon>
    </lineage>
</organism>
<feature type="compositionally biased region" description="Basic and acidic residues" evidence="1">
    <location>
        <begin position="263"/>
        <end position="273"/>
    </location>
</feature>
<dbReference type="RefSeq" id="XP_001323886.1">
    <property type="nucleotide sequence ID" value="XM_001323851.1"/>
</dbReference>
<reference evidence="2" key="1">
    <citation type="submission" date="2006-10" db="EMBL/GenBank/DDBJ databases">
        <authorList>
            <person name="Amadeo P."/>
            <person name="Zhao Q."/>
            <person name="Wortman J."/>
            <person name="Fraser-Liggett C."/>
            <person name="Carlton J."/>
        </authorList>
    </citation>
    <scope>NUCLEOTIDE SEQUENCE</scope>
    <source>
        <strain evidence="2">G3</strain>
    </source>
</reference>
<protein>
    <submittedName>
        <fullName evidence="2">Uncharacterized protein</fullName>
    </submittedName>
</protein>
<feature type="region of interest" description="Disordered" evidence="1">
    <location>
        <begin position="775"/>
        <end position="824"/>
    </location>
</feature>
<feature type="region of interest" description="Disordered" evidence="1">
    <location>
        <begin position="561"/>
        <end position="647"/>
    </location>
</feature>
<feature type="region of interest" description="Disordered" evidence="1">
    <location>
        <begin position="451"/>
        <end position="523"/>
    </location>
</feature>
<dbReference type="KEGG" id="tva:4769617"/>
<dbReference type="AlphaFoldDB" id="A2E6R9"/>
<keyword evidence="3" id="KW-1185">Reference proteome</keyword>
<feature type="compositionally biased region" description="Basic and acidic residues" evidence="1">
    <location>
        <begin position="682"/>
        <end position="709"/>
    </location>
</feature>
<feature type="compositionally biased region" description="Basic and acidic residues" evidence="1">
    <location>
        <begin position="577"/>
        <end position="587"/>
    </location>
</feature>